<accession>A0A1P8WBB0</accession>
<gene>
    <name evidence="2" type="ORF">Fuma_00901</name>
</gene>
<dbReference type="InterPro" id="IPR013762">
    <property type="entry name" value="Integrase-like_cat_sf"/>
</dbReference>
<dbReference type="EMBL" id="CP017641">
    <property type="protein sequence ID" value="APZ91313.1"/>
    <property type="molecule type" value="Genomic_DNA"/>
</dbReference>
<evidence type="ECO:0008006" key="4">
    <source>
        <dbReference type="Google" id="ProtNLM"/>
    </source>
</evidence>
<dbReference type="AlphaFoldDB" id="A0A1P8WBB0"/>
<evidence type="ECO:0000313" key="3">
    <source>
        <dbReference type="Proteomes" id="UP000187735"/>
    </source>
</evidence>
<evidence type="ECO:0000256" key="1">
    <source>
        <dbReference type="ARBA" id="ARBA00023172"/>
    </source>
</evidence>
<dbReference type="InterPro" id="IPR011010">
    <property type="entry name" value="DNA_brk_join_enz"/>
</dbReference>
<organism evidence="2 3">
    <name type="scientific">Fuerstiella marisgermanici</name>
    <dbReference type="NCBI Taxonomy" id="1891926"/>
    <lineage>
        <taxon>Bacteria</taxon>
        <taxon>Pseudomonadati</taxon>
        <taxon>Planctomycetota</taxon>
        <taxon>Planctomycetia</taxon>
        <taxon>Planctomycetales</taxon>
        <taxon>Planctomycetaceae</taxon>
        <taxon>Fuerstiella</taxon>
    </lineage>
</organism>
<dbReference type="GO" id="GO:0015074">
    <property type="term" value="P:DNA integration"/>
    <property type="evidence" value="ECO:0007669"/>
    <property type="project" value="InterPro"/>
</dbReference>
<protein>
    <recommendedName>
        <fullName evidence="4">Tyr recombinase domain-containing protein</fullName>
    </recommendedName>
</protein>
<reference evidence="2 3" key="1">
    <citation type="journal article" date="2016" name="Front. Microbiol.">
        <title>Fuerstia marisgermanicae gen. nov., sp. nov., an Unusual Member of the Phylum Planctomycetes from the German Wadden Sea.</title>
        <authorList>
            <person name="Kohn T."/>
            <person name="Heuer A."/>
            <person name="Jogler M."/>
            <person name="Vollmers J."/>
            <person name="Boedeker C."/>
            <person name="Bunk B."/>
            <person name="Rast P."/>
            <person name="Borchert D."/>
            <person name="Glockner I."/>
            <person name="Freese H.M."/>
            <person name="Klenk H.P."/>
            <person name="Overmann J."/>
            <person name="Kaster A.K."/>
            <person name="Rohde M."/>
            <person name="Wiegand S."/>
            <person name="Jogler C."/>
        </authorList>
    </citation>
    <scope>NUCLEOTIDE SEQUENCE [LARGE SCALE GENOMIC DNA]</scope>
    <source>
        <strain evidence="2 3">NH11</strain>
    </source>
</reference>
<dbReference type="RefSeq" id="WP_077023093.1">
    <property type="nucleotide sequence ID" value="NZ_CP017641.1"/>
</dbReference>
<evidence type="ECO:0000313" key="2">
    <source>
        <dbReference type="EMBL" id="APZ91313.1"/>
    </source>
</evidence>
<dbReference type="Gene3D" id="1.10.443.10">
    <property type="entry name" value="Intergrase catalytic core"/>
    <property type="match status" value="1"/>
</dbReference>
<keyword evidence="1" id="KW-0233">DNA recombination</keyword>
<dbReference type="SUPFAM" id="SSF56349">
    <property type="entry name" value="DNA breaking-rejoining enzymes"/>
    <property type="match status" value="1"/>
</dbReference>
<dbReference type="KEGG" id="fmr:Fuma_00901"/>
<name>A0A1P8WBB0_9PLAN</name>
<dbReference type="GO" id="GO:0003677">
    <property type="term" value="F:DNA binding"/>
    <property type="evidence" value="ECO:0007669"/>
    <property type="project" value="InterPro"/>
</dbReference>
<dbReference type="GO" id="GO:0006310">
    <property type="term" value="P:DNA recombination"/>
    <property type="evidence" value="ECO:0007669"/>
    <property type="project" value="UniProtKB-KW"/>
</dbReference>
<dbReference type="Proteomes" id="UP000187735">
    <property type="component" value="Chromosome"/>
</dbReference>
<sequence length="447" mass="50792">MKAKPVRKNKTKKRPVDAPSDFVLNWHKGSGAWVKKIKGKQYSFGSDWRVALQRYHEDLHYIEAQIQSPRQEREAADVFTVAELVDWFILSKRTQFKTPRLGKKYGLHPQTLEQHLTAAEILTRAFGDRAVVSLRSSDFDGLMSRIVSGDFAKVKGRKPSDSVVDCHVRLIRGIFKFGLSSDDCPPFKPPNFGSSFKQLQAKQLKAVRKKTRLFTPQEIRAMMSHANPELRAAIHLAANCGQYTIDVSDLEPEDLEGRWLDNFRKKKLTERRAWLWDETVEAINEVRAQPNEFNRLILNRAGKPLNNPKLVAETKCESCGEIVTIKGDSDSECNECGNTIIFATARLRNERNEKADALAQAFGRLKDKLVKRGLFVRNPKLESGWRCFRHTYTTVAHKTPGVPIECVQLTIGHTPSGSGTTQSYIHEANDDALIKISEHVHDWLFSD</sequence>
<keyword evidence="3" id="KW-1185">Reference proteome</keyword>
<dbReference type="STRING" id="1891926.Fuma_00901"/>
<proteinExistence type="predicted"/>